<sequence>MRENMMLQPAHLCVYLTWNGDAICGQGYPKMFQPTFHNLYQVNVNEIDPAF</sequence>
<accession>A0A0A8Z204</accession>
<evidence type="ECO:0000313" key="1">
    <source>
        <dbReference type="EMBL" id="JAD28892.1"/>
    </source>
</evidence>
<name>A0A0A8Z204_ARUDO</name>
<dbReference type="EMBL" id="GBRH01269003">
    <property type="protein sequence ID" value="JAD28892.1"/>
    <property type="molecule type" value="Transcribed_RNA"/>
</dbReference>
<organism evidence="1">
    <name type="scientific">Arundo donax</name>
    <name type="common">Giant reed</name>
    <name type="synonym">Donax arundinaceus</name>
    <dbReference type="NCBI Taxonomy" id="35708"/>
    <lineage>
        <taxon>Eukaryota</taxon>
        <taxon>Viridiplantae</taxon>
        <taxon>Streptophyta</taxon>
        <taxon>Embryophyta</taxon>
        <taxon>Tracheophyta</taxon>
        <taxon>Spermatophyta</taxon>
        <taxon>Magnoliopsida</taxon>
        <taxon>Liliopsida</taxon>
        <taxon>Poales</taxon>
        <taxon>Poaceae</taxon>
        <taxon>PACMAD clade</taxon>
        <taxon>Arundinoideae</taxon>
        <taxon>Arundineae</taxon>
        <taxon>Arundo</taxon>
    </lineage>
</organism>
<dbReference type="AlphaFoldDB" id="A0A0A8Z204"/>
<reference evidence="1" key="1">
    <citation type="submission" date="2014-09" db="EMBL/GenBank/DDBJ databases">
        <authorList>
            <person name="Magalhaes I.L.F."/>
            <person name="Oliveira U."/>
            <person name="Santos F.R."/>
            <person name="Vidigal T.H.D.A."/>
            <person name="Brescovit A.D."/>
            <person name="Santos A.J."/>
        </authorList>
    </citation>
    <scope>NUCLEOTIDE SEQUENCE</scope>
    <source>
        <tissue evidence="1">Shoot tissue taken approximately 20 cm above the soil surface</tissue>
    </source>
</reference>
<reference evidence="1" key="2">
    <citation type="journal article" date="2015" name="Data Brief">
        <title>Shoot transcriptome of the giant reed, Arundo donax.</title>
        <authorList>
            <person name="Barrero R.A."/>
            <person name="Guerrero F.D."/>
            <person name="Moolhuijzen P."/>
            <person name="Goolsby J.A."/>
            <person name="Tidwell J."/>
            <person name="Bellgard S.E."/>
            <person name="Bellgard M.I."/>
        </authorList>
    </citation>
    <scope>NUCLEOTIDE SEQUENCE</scope>
    <source>
        <tissue evidence="1">Shoot tissue taken approximately 20 cm above the soil surface</tissue>
    </source>
</reference>
<protein>
    <submittedName>
        <fullName evidence="1">Uncharacterized protein</fullName>
    </submittedName>
</protein>
<proteinExistence type="predicted"/>